<keyword evidence="5" id="KW-0624">Polysaccharide degradation</keyword>
<dbReference type="Proteomes" id="UP000076959">
    <property type="component" value="Unassembled WGS sequence"/>
</dbReference>
<dbReference type="Gene3D" id="2.130.10.10">
    <property type="entry name" value="YVTN repeat-like/Quinoprotein amine dehydrogenase"/>
    <property type="match status" value="2"/>
</dbReference>
<keyword evidence="4" id="KW-0326">Glycosidase</keyword>
<dbReference type="CDD" id="cd15482">
    <property type="entry name" value="Sialidase_non-viral"/>
    <property type="match status" value="2"/>
</dbReference>
<dbReference type="RefSeq" id="WP_136623773.1">
    <property type="nucleotide sequence ID" value="NZ_LUUB01000056.1"/>
</dbReference>
<dbReference type="EMBL" id="LUUB01000056">
    <property type="protein sequence ID" value="OAF09280.1"/>
    <property type="molecule type" value="Genomic_DNA"/>
</dbReference>
<evidence type="ECO:0000256" key="5">
    <source>
        <dbReference type="ARBA" id="ARBA00023326"/>
    </source>
</evidence>
<dbReference type="GO" id="GO:0000272">
    <property type="term" value="P:polysaccharide catabolic process"/>
    <property type="evidence" value="ECO:0007669"/>
    <property type="project" value="UniProtKB-KW"/>
</dbReference>
<dbReference type="PANTHER" id="PTHR43739:SF2">
    <property type="entry name" value="OLIGOXYLOGLUCAN-REDUCING END-SPECIFIC XYLOGLUCANASE-RELATED"/>
    <property type="match status" value="1"/>
</dbReference>
<dbReference type="STRING" id="1505087.AYJ54_13520"/>
<name>A0A176YPP1_9BRAD</name>
<dbReference type="GO" id="GO:0010411">
    <property type="term" value="P:xyloglucan metabolic process"/>
    <property type="evidence" value="ECO:0007669"/>
    <property type="project" value="TreeGrafter"/>
</dbReference>
<keyword evidence="8" id="KW-1185">Reference proteome</keyword>
<keyword evidence="2" id="KW-0378">Hydrolase</keyword>
<dbReference type="PANTHER" id="PTHR43739">
    <property type="entry name" value="XYLOGLUCANASE (EUROFUNG)"/>
    <property type="match status" value="1"/>
</dbReference>
<dbReference type="SUPFAM" id="SSF110296">
    <property type="entry name" value="Oligoxyloglucan reducing end-specific cellobiohydrolase"/>
    <property type="match status" value="2"/>
</dbReference>
<dbReference type="AlphaFoldDB" id="A0A176YPP1"/>
<gene>
    <name evidence="7" type="ORF">AYJ54_13520</name>
</gene>
<dbReference type="InterPro" id="IPR015943">
    <property type="entry name" value="WD40/YVTN_repeat-like_dom_sf"/>
</dbReference>
<proteinExistence type="inferred from homology"/>
<keyword evidence="1" id="KW-0732">Signal</keyword>
<evidence type="ECO:0000256" key="6">
    <source>
        <dbReference type="ARBA" id="ARBA00037986"/>
    </source>
</evidence>
<evidence type="ECO:0000256" key="4">
    <source>
        <dbReference type="ARBA" id="ARBA00023295"/>
    </source>
</evidence>
<dbReference type="InterPro" id="IPR052025">
    <property type="entry name" value="Xyloglucanase_GH74"/>
</dbReference>
<sequence>MARGAGERAGRYVPLAKSAWTAWFIHRACLGTLLAALSFAAGHAGVVKSEPYIWTNVKWGGGGYVTGIVAHPSAPNLLYIRTDVGGCYRWDAANQRWIPLLDWLPLSHENLFGGESIAIDPSNPNNVYFAAGMFSWWRGGPWDVLKSTDQGKTWERTNLNVVMNGNDFPGALNGERLIVDPNDGNVLYFGSRNDGLWKSTNAAASWQRVESLPKGTAGVGITFVAIDRTTGRAGSPSSTIYAAVRGHGVYRSADAGLSWAVMAGSPVDPHREAIASDGTLYVTHDDGVAKFSGGAWTNISPPQHRRNFSAISVDPTDPNVVVTMENRYGWYRSTNGGASWTFWNVSATSSVPWLPNSEFADGPSAMVIDPADPKRVWFTDTGGVWRTDDITAKRQIWQSYVDGLEEMVVFDVKSPPRGAPLLSAVADHIGFRNASLTTPPPNEMRYTPFGNSTGIDFEEADPNFVVRVGHPGDTSPAGGYSIDNAQTFTAFSSNPDRNLDGRVAVSATSRRIVWLPKGSIPYYSTDLGASWTQSIGAPSGAVEGADYWSKNKPLAADRIDGSKFYLYDYNSGHFYRSIDGGATFESISTIPSLGWRQQVVEAAPGMNGEVWMSNGASGLYRSSNAGETFAKVANVDTAFMFSFGAPPTGSKVPTVFLYGTVENTKGIFRSDDMGTSWILINDAQHQMSDLVNGAGAMAGDRQVWGRVYIGTDGRGVFYGVPSDAVPSPRTQ</sequence>
<reference evidence="7 8" key="1">
    <citation type="submission" date="2016-03" db="EMBL/GenBank/DDBJ databases">
        <title>Draft Genome Sequence of the Strain BR 10245 (Bradyrhizobium sp.) isolated from nodules of Centrolobium paraense.</title>
        <authorList>
            <person name="Simoes-Araujo J.L.Sr."/>
            <person name="Barauna A.C."/>
            <person name="Silva K."/>
            <person name="Zilli J.E."/>
        </authorList>
    </citation>
    <scope>NUCLEOTIDE SEQUENCE [LARGE SCALE GENOMIC DNA]</scope>
    <source>
        <strain evidence="7 8">BR 10245</strain>
    </source>
</reference>
<keyword evidence="3" id="KW-0119">Carbohydrate metabolism</keyword>
<evidence type="ECO:0000256" key="1">
    <source>
        <dbReference type="ARBA" id="ARBA00022729"/>
    </source>
</evidence>
<dbReference type="OrthoDB" id="9764804at2"/>
<accession>A0A176YPP1</accession>
<protein>
    <recommendedName>
        <fullName evidence="9">Xyloglucanase</fullName>
    </recommendedName>
</protein>
<evidence type="ECO:0000256" key="3">
    <source>
        <dbReference type="ARBA" id="ARBA00023277"/>
    </source>
</evidence>
<organism evidence="7 8">
    <name type="scientific">Bradyrhizobium centrolobii</name>
    <dbReference type="NCBI Taxonomy" id="1505087"/>
    <lineage>
        <taxon>Bacteria</taxon>
        <taxon>Pseudomonadati</taxon>
        <taxon>Pseudomonadota</taxon>
        <taxon>Alphaproteobacteria</taxon>
        <taxon>Hyphomicrobiales</taxon>
        <taxon>Nitrobacteraceae</taxon>
        <taxon>Bradyrhizobium</taxon>
    </lineage>
</organism>
<evidence type="ECO:0008006" key="9">
    <source>
        <dbReference type="Google" id="ProtNLM"/>
    </source>
</evidence>
<dbReference type="GO" id="GO:0016798">
    <property type="term" value="F:hydrolase activity, acting on glycosyl bonds"/>
    <property type="evidence" value="ECO:0007669"/>
    <property type="project" value="UniProtKB-KW"/>
</dbReference>
<evidence type="ECO:0000313" key="8">
    <source>
        <dbReference type="Proteomes" id="UP000076959"/>
    </source>
</evidence>
<evidence type="ECO:0000256" key="2">
    <source>
        <dbReference type="ARBA" id="ARBA00022801"/>
    </source>
</evidence>
<comment type="caution">
    <text evidence="7">The sequence shown here is derived from an EMBL/GenBank/DDBJ whole genome shotgun (WGS) entry which is preliminary data.</text>
</comment>
<comment type="similarity">
    <text evidence="6">Belongs to the glycosyl hydrolase 74 family.</text>
</comment>
<evidence type="ECO:0000313" key="7">
    <source>
        <dbReference type="EMBL" id="OAF09280.1"/>
    </source>
</evidence>